<dbReference type="CDD" id="cd07742">
    <property type="entry name" value="metallo-hydrolase-like_MBL-fold"/>
    <property type="match status" value="1"/>
</dbReference>
<dbReference type="SMART" id="SM00849">
    <property type="entry name" value="Lactamase_B"/>
    <property type="match status" value="1"/>
</dbReference>
<dbReference type="PANTHER" id="PTHR42978:SF7">
    <property type="entry name" value="METALLO-HYDROLASE RV2300C-RELATED"/>
    <property type="match status" value="1"/>
</dbReference>
<evidence type="ECO:0000256" key="3">
    <source>
        <dbReference type="ARBA" id="ARBA00022723"/>
    </source>
</evidence>
<dbReference type="InterPro" id="IPR051013">
    <property type="entry name" value="MBL_superfamily_lactonases"/>
</dbReference>
<dbReference type="InterPro" id="IPR036866">
    <property type="entry name" value="RibonucZ/Hydroxyglut_hydro"/>
</dbReference>
<evidence type="ECO:0000313" key="8">
    <source>
        <dbReference type="Proteomes" id="UP000093902"/>
    </source>
</evidence>
<organism evidence="7 8">
    <name type="scientific">Mycolicibacterium peregrinum</name>
    <name type="common">Mycobacterium peregrinum</name>
    <dbReference type="NCBI Taxonomy" id="43304"/>
    <lineage>
        <taxon>Bacteria</taxon>
        <taxon>Bacillati</taxon>
        <taxon>Actinomycetota</taxon>
        <taxon>Actinomycetes</taxon>
        <taxon>Mycobacteriales</taxon>
        <taxon>Mycobacteriaceae</taxon>
        <taxon>Mycolicibacterium</taxon>
    </lineage>
</organism>
<dbReference type="EMBL" id="LZSO01000013">
    <property type="protein sequence ID" value="OBB31909.1"/>
    <property type="molecule type" value="Genomic_DNA"/>
</dbReference>
<dbReference type="SUPFAM" id="SSF56281">
    <property type="entry name" value="Metallo-hydrolase/oxidoreductase"/>
    <property type="match status" value="1"/>
</dbReference>
<comment type="caution">
    <text evidence="7">The sequence shown here is derived from an EMBL/GenBank/DDBJ whole genome shotgun (WGS) entry which is preliminary data.</text>
</comment>
<dbReference type="AlphaFoldDB" id="A0A1A0RDW4"/>
<evidence type="ECO:0000256" key="4">
    <source>
        <dbReference type="ARBA" id="ARBA00022801"/>
    </source>
</evidence>
<keyword evidence="3" id="KW-0479">Metal-binding</keyword>
<dbReference type="RefSeq" id="WP_064931309.1">
    <property type="nucleotide sequence ID" value="NZ_LZSO01000013.1"/>
</dbReference>
<comment type="cofactor">
    <cofactor evidence="1">
        <name>Zn(2+)</name>
        <dbReference type="ChEBI" id="CHEBI:29105"/>
    </cofactor>
</comment>
<dbReference type="OrthoDB" id="3196337at2"/>
<sequence length="264" mass="28756">MKVHHLNCGTMRPAATPGGLVCHVLLIETDHGLALVDSGFGLHDIASPGPRFGAARFLVRPVYDPAETAINQIRGLGHDPRDVHDIVLTHFDADHAGGLSDFPWARVHLTAIESFAAAHPRTFVEKQRYRRAQRAHDPILVEHHPADGEAWRGFPGARELTEIASGIVLIPLPGHTRGHAAVAVDAGSRWILHAGDAFYHHGQVDGSHSAPRALTAPERAVAFDRKQVQANHQRLGELWTAGEPDLVLINAHSPYLLDRAIESN</sequence>
<dbReference type="GO" id="GO:0016787">
    <property type="term" value="F:hydrolase activity"/>
    <property type="evidence" value="ECO:0007669"/>
    <property type="project" value="UniProtKB-KW"/>
</dbReference>
<feature type="domain" description="Metallo-beta-lactamase" evidence="6">
    <location>
        <begin position="21"/>
        <end position="232"/>
    </location>
</feature>
<proteinExistence type="inferred from homology"/>
<dbReference type="Gene3D" id="3.60.15.10">
    <property type="entry name" value="Ribonuclease Z/Hydroxyacylglutathione hydrolase-like"/>
    <property type="match status" value="1"/>
</dbReference>
<keyword evidence="4" id="KW-0378">Hydrolase</keyword>
<dbReference type="InterPro" id="IPR001279">
    <property type="entry name" value="Metallo-B-lactamas"/>
</dbReference>
<gene>
    <name evidence="7" type="ORF">A5792_14575</name>
</gene>
<dbReference type="Pfam" id="PF00753">
    <property type="entry name" value="Lactamase_B"/>
    <property type="match status" value="1"/>
</dbReference>
<dbReference type="PANTHER" id="PTHR42978">
    <property type="entry name" value="QUORUM-QUENCHING LACTONASE YTNP-RELATED-RELATED"/>
    <property type="match status" value="1"/>
</dbReference>
<evidence type="ECO:0000256" key="1">
    <source>
        <dbReference type="ARBA" id="ARBA00001947"/>
    </source>
</evidence>
<dbReference type="Proteomes" id="UP000093902">
    <property type="component" value="Unassembled WGS sequence"/>
</dbReference>
<evidence type="ECO:0000256" key="2">
    <source>
        <dbReference type="ARBA" id="ARBA00007749"/>
    </source>
</evidence>
<evidence type="ECO:0000259" key="6">
    <source>
        <dbReference type="SMART" id="SM00849"/>
    </source>
</evidence>
<evidence type="ECO:0000256" key="5">
    <source>
        <dbReference type="ARBA" id="ARBA00022833"/>
    </source>
</evidence>
<reference evidence="8" key="1">
    <citation type="submission" date="2016-06" db="EMBL/GenBank/DDBJ databases">
        <authorList>
            <person name="Sutton G."/>
            <person name="Brinkac L."/>
            <person name="Sanka R."/>
            <person name="Adams M."/>
            <person name="Lau E."/>
            <person name="Mehaffy C."/>
            <person name="Tameris M."/>
            <person name="Hatherill M."/>
            <person name="Hanekom W."/>
            <person name="Mahomed H."/>
            <person name="Mcshane H."/>
        </authorList>
    </citation>
    <scope>NUCLEOTIDE SEQUENCE [LARGE SCALE GENOMIC DNA]</scope>
    <source>
        <strain evidence="8">852002-51209_SCH5440388</strain>
    </source>
</reference>
<keyword evidence="5" id="KW-0862">Zinc</keyword>
<comment type="similarity">
    <text evidence="2">Belongs to the metallo-beta-lactamase superfamily.</text>
</comment>
<name>A0A1A0RDW4_MYCPR</name>
<accession>A0A1A0RDW4</accession>
<protein>
    <recommendedName>
        <fullName evidence="6">Metallo-beta-lactamase domain-containing protein</fullName>
    </recommendedName>
</protein>
<evidence type="ECO:0000313" key="7">
    <source>
        <dbReference type="EMBL" id="OBB31909.1"/>
    </source>
</evidence>
<dbReference type="GO" id="GO:0046872">
    <property type="term" value="F:metal ion binding"/>
    <property type="evidence" value="ECO:0007669"/>
    <property type="project" value="UniProtKB-KW"/>
</dbReference>